<dbReference type="Proteomes" id="UP001501920">
    <property type="component" value="Chromosome 26"/>
</dbReference>
<dbReference type="CDD" id="cd01270">
    <property type="entry name" value="PTB_CAPON-like"/>
    <property type="match status" value="1"/>
</dbReference>
<dbReference type="GO" id="GO:0050998">
    <property type="term" value="F:nitric-oxide synthase binding"/>
    <property type="evidence" value="ECO:0007669"/>
    <property type="project" value="TreeGrafter"/>
</dbReference>
<accession>A0A3B4DSF9</accession>
<dbReference type="Pfam" id="PF15429">
    <property type="entry name" value="DUF4628"/>
    <property type="match status" value="1"/>
</dbReference>
<evidence type="ECO:0000256" key="3">
    <source>
        <dbReference type="ARBA" id="ARBA00067706"/>
    </source>
</evidence>
<organism evidence="8 9">
    <name type="scientific">Pygocentrus nattereri</name>
    <name type="common">Red-bellied piranha</name>
    <dbReference type="NCBI Taxonomy" id="42514"/>
    <lineage>
        <taxon>Eukaryota</taxon>
        <taxon>Metazoa</taxon>
        <taxon>Chordata</taxon>
        <taxon>Craniata</taxon>
        <taxon>Vertebrata</taxon>
        <taxon>Euteleostomi</taxon>
        <taxon>Actinopterygii</taxon>
        <taxon>Neopterygii</taxon>
        <taxon>Teleostei</taxon>
        <taxon>Ostariophysi</taxon>
        <taxon>Characiformes</taxon>
        <taxon>Characoidei</taxon>
        <taxon>Pygocentrus</taxon>
    </lineage>
</organism>
<reference evidence="8 9" key="1">
    <citation type="submission" date="2020-10" db="EMBL/GenBank/DDBJ databases">
        <title>Pygocentrus nattereri (red-bellied piranha) genome, fPygNat1, primary haplotype.</title>
        <authorList>
            <person name="Myers G."/>
            <person name="Meyer A."/>
            <person name="Karagic N."/>
            <person name="Pippel M."/>
            <person name="Winkler S."/>
            <person name="Tracey A."/>
            <person name="Wood J."/>
            <person name="Formenti G."/>
            <person name="Howe K."/>
            <person name="Fedrigo O."/>
            <person name="Jarvis E.D."/>
        </authorList>
    </citation>
    <scope>NUCLEOTIDE SEQUENCE [LARGE SCALE GENOMIC DNA]</scope>
</reference>
<dbReference type="PROSITE" id="PS01179">
    <property type="entry name" value="PID"/>
    <property type="match status" value="1"/>
</dbReference>
<feature type="region of interest" description="Disordered" evidence="6">
    <location>
        <begin position="451"/>
        <end position="474"/>
    </location>
</feature>
<dbReference type="Ensembl" id="ENSPNAT00000006089.2">
    <property type="protein sequence ID" value="ENSPNAP00000026041.2"/>
    <property type="gene ID" value="ENSPNAG00000011354.2"/>
</dbReference>
<dbReference type="InterPro" id="IPR011993">
    <property type="entry name" value="PH-like_dom_sf"/>
</dbReference>
<evidence type="ECO:0000313" key="8">
    <source>
        <dbReference type="Ensembl" id="ENSPNAP00000026041.2"/>
    </source>
</evidence>
<dbReference type="AlphaFoldDB" id="A0A3B4DSF9"/>
<comment type="function">
    <text evidence="2">Adapter protein involved in neuronal nitric-oxide (NO) synthesis regulation via its association with nNOS/NOS1. The complex formed with NOS1 and synapsins is necessary for specific NO and synapsin functions at a presynaptic level. Mediates an indirect interaction between NOS1 and RASD1 leading to enhance the ability of NOS1 to activate RASD1. Competes with DLG4 for interaction with NOS1, possibly affecting NOS1 activity by regulating the interaction between NOS1 and DLG4. In kidney podocytes, plays a role in podosomes and filopodia formation through CDC42 activation.</text>
</comment>
<protein>
    <recommendedName>
        <fullName evidence="3">Carboxyl-terminal PDZ ligand of neuronal nitric oxide synthase protein</fullName>
    </recommendedName>
    <alternativeName>
        <fullName evidence="5">C-terminal PDZ ligand of neuronal nitric oxide synthase protein</fullName>
    </alternativeName>
    <alternativeName>
        <fullName evidence="4">Nitric oxide synthase 1 adaptor protein</fullName>
    </alternativeName>
</protein>
<proteinExistence type="predicted"/>
<dbReference type="SMART" id="SM00462">
    <property type="entry name" value="PTB"/>
    <property type="match status" value="1"/>
</dbReference>
<dbReference type="PANTHER" id="PTHR11232">
    <property type="entry name" value="PHOSPHOTYROSINE INTERACTION DOMAIN-CONTAINING FAMILY MEMBER"/>
    <property type="match status" value="1"/>
</dbReference>
<feature type="region of interest" description="Disordered" evidence="6">
    <location>
        <begin position="363"/>
        <end position="400"/>
    </location>
</feature>
<feature type="region of interest" description="Disordered" evidence="6">
    <location>
        <begin position="496"/>
        <end position="541"/>
    </location>
</feature>
<dbReference type="InterPro" id="IPR006020">
    <property type="entry name" value="PTB/PI_dom"/>
</dbReference>
<dbReference type="Pfam" id="PF00640">
    <property type="entry name" value="PID"/>
    <property type="match status" value="1"/>
</dbReference>
<keyword evidence="9" id="KW-1185">Reference proteome</keyword>
<feature type="region of interest" description="Disordered" evidence="6">
    <location>
        <begin position="173"/>
        <end position="195"/>
    </location>
</feature>
<evidence type="ECO:0000256" key="4">
    <source>
        <dbReference type="ARBA" id="ARBA00075003"/>
    </source>
</evidence>
<feature type="domain" description="PID" evidence="7">
    <location>
        <begin position="29"/>
        <end position="165"/>
    </location>
</feature>
<evidence type="ECO:0000256" key="6">
    <source>
        <dbReference type="SAM" id="MobiDB-lite"/>
    </source>
</evidence>
<reference evidence="8" key="3">
    <citation type="submission" date="2025-09" db="UniProtKB">
        <authorList>
            <consortium name="Ensembl"/>
        </authorList>
    </citation>
    <scope>IDENTIFICATION</scope>
</reference>
<dbReference type="Gene3D" id="2.30.29.30">
    <property type="entry name" value="Pleckstrin-homology domain (PH domain)/Phosphotyrosine-binding domain (PTB)"/>
    <property type="match status" value="1"/>
</dbReference>
<evidence type="ECO:0000259" key="7">
    <source>
        <dbReference type="PROSITE" id="PS01179"/>
    </source>
</evidence>
<reference evidence="8" key="2">
    <citation type="submission" date="2025-08" db="UniProtKB">
        <authorList>
            <consortium name="Ensembl"/>
        </authorList>
    </citation>
    <scope>IDENTIFICATION</scope>
</reference>
<evidence type="ECO:0000256" key="5">
    <source>
        <dbReference type="ARBA" id="ARBA00075107"/>
    </source>
</evidence>
<feature type="compositionally biased region" description="Low complexity" evidence="6">
    <location>
        <begin position="380"/>
        <end position="396"/>
    </location>
</feature>
<dbReference type="InterPro" id="IPR051133">
    <property type="entry name" value="Adapter_Engulfment-Domain"/>
</dbReference>
<dbReference type="SUPFAM" id="SSF50729">
    <property type="entry name" value="PH domain-like"/>
    <property type="match status" value="1"/>
</dbReference>
<dbReference type="InterPro" id="IPR027851">
    <property type="entry name" value="DUF4628"/>
</dbReference>
<dbReference type="PANTHER" id="PTHR11232:SF76">
    <property type="entry name" value="CARBOXYL-TERMINAL PDZ LIGAND OF NEURONAL NITRIC OXIDE SYNTHASE PROTEIN"/>
    <property type="match status" value="1"/>
</dbReference>
<dbReference type="FunFam" id="2.30.29.30:FF:000124">
    <property type="entry name" value="carboxyl-terminal PDZ ligand of neuronal nitric oxide synthase protein-like"/>
    <property type="match status" value="1"/>
</dbReference>
<evidence type="ECO:0000256" key="1">
    <source>
        <dbReference type="ARBA" id="ARBA00023054"/>
    </source>
</evidence>
<evidence type="ECO:0000256" key="2">
    <source>
        <dbReference type="ARBA" id="ARBA00054402"/>
    </source>
</evidence>
<feature type="compositionally biased region" description="Polar residues" evidence="6">
    <location>
        <begin position="363"/>
        <end position="372"/>
    </location>
</feature>
<keyword evidence="1" id="KW-0175">Coiled coil</keyword>
<feature type="compositionally biased region" description="Polar residues" evidence="6">
    <location>
        <begin position="509"/>
        <end position="519"/>
    </location>
</feature>
<sequence length="658" mass="72655">MPAKTKYNLVDDGHDLRIPMHNEEAFQHGINFEAKYIGSLDVARPNSRVEIVAAMRRIRYEFKVKNIKKKKVNIMVSVDGVKVVLRKKKKKKEWTWDESKMMVMQDPIYRIFYVSHDSQDLKIFSYIARDGQSNVFRCSVFKSKKKSQAMRIVRTVGQAFEVCHKLSLQHAQQNADGQEDGDSQKTCTDSGVQDRELTGAEKAVAEETDIDAEELPLPDSTVDEFSRGVTDLDAAKKDDDVTKDKKLSEEPSILLSSPKMLLPSGSQLPAGTPLSIHHQLQLLQQQLTQQQQQTQVAVAQVHLLKDQLSAEAAARIEAQARVHQLLLQNKDLLQHISLLVKQVQELELKLAGHGSIDQSMFENSNATEQPKQSLRLGPVSSSPAGQKSSSGSSSSQHLKNLGKAVGAKVNDLLRRKDPSSLGDIGVTEVNKNVEAVWASLAEMGHGTTANSHISLDSFPRLDPPPPTSKKRLPRALKTTQDMMISSDPVVASLEVSDSSLLSSPDKNRLLSTGKTQDQLQPCPEESVLDPEKPSGPSAPLKTQIENKEIGSEVKGQSIDTDAVQMADELKEQDAANEDQSQLLRSVPDLIHKDNLELKQKLTSLETRMASTPCPGKGGCRISLSEGELLENGSVDYKSCMRSSSMENEEPHPDLLSFE</sequence>
<name>A0A3B4DSF9_PYGNA</name>
<dbReference type="GeneTree" id="ENSGT00510000046975"/>
<evidence type="ECO:0000313" key="9">
    <source>
        <dbReference type="Proteomes" id="UP001501920"/>
    </source>
</evidence>